<gene>
    <name evidence="2" type="ORF">HF327_013445</name>
</gene>
<evidence type="ECO:0000313" key="3">
    <source>
        <dbReference type="Proteomes" id="UP000530032"/>
    </source>
</evidence>
<keyword evidence="1" id="KW-1133">Transmembrane helix</keyword>
<evidence type="ECO:0000256" key="1">
    <source>
        <dbReference type="SAM" id="Phobius"/>
    </source>
</evidence>
<dbReference type="EMBL" id="JABBCQ020000011">
    <property type="protein sequence ID" value="MBI1625502.1"/>
    <property type="molecule type" value="Genomic_DNA"/>
</dbReference>
<name>A0A843B8V8_9BURK</name>
<feature type="transmembrane region" description="Helical" evidence="1">
    <location>
        <begin position="83"/>
        <end position="104"/>
    </location>
</feature>
<keyword evidence="3" id="KW-1185">Reference proteome</keyword>
<protein>
    <submittedName>
        <fullName evidence="2">Anti-sigma factor</fullName>
    </submittedName>
</protein>
<keyword evidence="1" id="KW-0812">Transmembrane</keyword>
<reference evidence="2" key="1">
    <citation type="submission" date="2020-12" db="EMBL/GenBank/DDBJ databases">
        <title>Comamonas sp. nov., isolated from stream water.</title>
        <authorList>
            <person name="Park K.-H."/>
        </authorList>
    </citation>
    <scope>NUCLEOTIDE SEQUENCE</scope>
    <source>
        <strain evidence="2">EJ-4</strain>
    </source>
</reference>
<accession>A0A843B8V8</accession>
<sequence length="266" mass="29012">MSNQRPDETTLHAWVDGELQPESAAAVAQWLADHPDEAARMAAIQAQTASLQALHTQVLDEPVPPQLTRALRQPPIQWRWQHALAAGLMLSLGISAGFGLGYGASQQKMAVAQTGLTKQLPGFVREAAAAHAVYVPEKRHPVEVVAQQQAHLVQWLSKRLGVPLKTPVLEAQGFQLMGGRLLPGETGQARAQFMYEDMAGERLTLYVSVLDQQTTTASAPAAFQWSRNGTTHGFYWIDGQQGYALSADLPRESLQVLADAIYCQLD</sequence>
<dbReference type="RefSeq" id="WP_198460649.1">
    <property type="nucleotide sequence ID" value="NZ_JABBCQ020000011.1"/>
</dbReference>
<comment type="caution">
    <text evidence="2">The sequence shown here is derived from an EMBL/GenBank/DDBJ whole genome shotgun (WGS) entry which is preliminary data.</text>
</comment>
<keyword evidence="1" id="KW-0472">Membrane</keyword>
<dbReference type="AlphaFoldDB" id="A0A843B8V8"/>
<organism evidence="2 3">
    <name type="scientific">Comamonas suwonensis</name>
    <dbReference type="NCBI Taxonomy" id="2606214"/>
    <lineage>
        <taxon>Bacteria</taxon>
        <taxon>Pseudomonadati</taxon>
        <taxon>Pseudomonadota</taxon>
        <taxon>Betaproteobacteria</taxon>
        <taxon>Burkholderiales</taxon>
        <taxon>Comamonadaceae</taxon>
        <taxon>Comamonas</taxon>
    </lineage>
</organism>
<evidence type="ECO:0000313" key="2">
    <source>
        <dbReference type="EMBL" id="MBI1625502.1"/>
    </source>
</evidence>
<proteinExistence type="predicted"/>
<dbReference type="Proteomes" id="UP000530032">
    <property type="component" value="Unassembled WGS sequence"/>
</dbReference>